<dbReference type="EMBL" id="ML122311">
    <property type="protein sequence ID" value="RPD54063.1"/>
    <property type="molecule type" value="Genomic_DNA"/>
</dbReference>
<name>A0A5C2RR63_9APHY</name>
<dbReference type="OrthoDB" id="2603374at2759"/>
<dbReference type="Proteomes" id="UP000313359">
    <property type="component" value="Unassembled WGS sequence"/>
</dbReference>
<evidence type="ECO:0000313" key="2">
    <source>
        <dbReference type="Proteomes" id="UP000313359"/>
    </source>
</evidence>
<proteinExistence type="predicted"/>
<sequence>MAAESLPVPLDNNALYVSTIPLTNGFHYALIHVDRNGTATRHHWAAMTIDPHGPEGYVAQPMPRGPRMKAGQQQILAYFRVLEYRSTEVSAFQDVCASVFPKTSSSALQNRAANMNSRTWITRVLARVLGSPERAMEIEQYVSAHSRVYSDGHACAFLFGRPYTTLVVPVASCNSPQCSACRTCSSSH</sequence>
<organism evidence="1 2">
    <name type="scientific">Lentinus tigrinus ALCF2SS1-6</name>
    <dbReference type="NCBI Taxonomy" id="1328759"/>
    <lineage>
        <taxon>Eukaryota</taxon>
        <taxon>Fungi</taxon>
        <taxon>Dikarya</taxon>
        <taxon>Basidiomycota</taxon>
        <taxon>Agaricomycotina</taxon>
        <taxon>Agaricomycetes</taxon>
        <taxon>Polyporales</taxon>
        <taxon>Polyporaceae</taxon>
        <taxon>Lentinus</taxon>
    </lineage>
</organism>
<protein>
    <submittedName>
        <fullName evidence="1">Uncharacterized protein</fullName>
    </submittedName>
</protein>
<gene>
    <name evidence="1" type="ORF">L227DRAFT_657846</name>
</gene>
<reference evidence="1" key="1">
    <citation type="journal article" date="2018" name="Genome Biol. Evol.">
        <title>Genomics and development of Lentinus tigrinus, a white-rot wood-decaying mushroom with dimorphic fruiting bodies.</title>
        <authorList>
            <person name="Wu B."/>
            <person name="Xu Z."/>
            <person name="Knudson A."/>
            <person name="Carlson A."/>
            <person name="Chen N."/>
            <person name="Kovaka S."/>
            <person name="LaButti K."/>
            <person name="Lipzen A."/>
            <person name="Pennachio C."/>
            <person name="Riley R."/>
            <person name="Schakwitz W."/>
            <person name="Umezawa K."/>
            <person name="Ohm R.A."/>
            <person name="Grigoriev I.V."/>
            <person name="Nagy L.G."/>
            <person name="Gibbons J."/>
            <person name="Hibbett D."/>
        </authorList>
    </citation>
    <scope>NUCLEOTIDE SEQUENCE [LARGE SCALE GENOMIC DNA]</scope>
    <source>
        <strain evidence="1">ALCF2SS1-6</strain>
    </source>
</reference>
<accession>A0A5C2RR63</accession>
<evidence type="ECO:0000313" key="1">
    <source>
        <dbReference type="EMBL" id="RPD54063.1"/>
    </source>
</evidence>
<dbReference type="AlphaFoldDB" id="A0A5C2RR63"/>
<keyword evidence="2" id="KW-1185">Reference proteome</keyword>